<dbReference type="CDD" id="cd00130">
    <property type="entry name" value="PAS"/>
    <property type="match status" value="2"/>
</dbReference>
<dbReference type="Proteomes" id="UP000265200">
    <property type="component" value="Chromosome 21"/>
</dbReference>
<feature type="domain" description="BHLH" evidence="16">
    <location>
        <begin position="26"/>
        <end position="79"/>
    </location>
</feature>
<evidence type="ECO:0000256" key="12">
    <source>
        <dbReference type="ARBA" id="ARBA00023163"/>
    </source>
</evidence>
<name>A0A3P9HFP8_ORYLA</name>
<evidence type="ECO:0000256" key="1">
    <source>
        <dbReference type="ARBA" id="ARBA00004123"/>
    </source>
</evidence>
<evidence type="ECO:0000256" key="10">
    <source>
        <dbReference type="ARBA" id="ARBA00023125"/>
    </source>
</evidence>
<dbReference type="GO" id="GO:0046983">
    <property type="term" value="F:protein dimerization activity"/>
    <property type="evidence" value="ECO:0007669"/>
    <property type="project" value="InterPro"/>
</dbReference>
<dbReference type="GO" id="GO:0004879">
    <property type="term" value="F:nuclear receptor activity"/>
    <property type="evidence" value="ECO:0007669"/>
    <property type="project" value="UniProtKB-ARBA"/>
</dbReference>
<dbReference type="GO" id="GO:0048511">
    <property type="term" value="P:rhythmic process"/>
    <property type="evidence" value="ECO:0007669"/>
    <property type="project" value="UniProtKB-KW"/>
</dbReference>
<dbReference type="AlphaFoldDB" id="A0A3P9HFP8"/>
<evidence type="ECO:0000256" key="11">
    <source>
        <dbReference type="ARBA" id="ARBA00023159"/>
    </source>
</evidence>
<comment type="subcellular location">
    <subcellularLocation>
        <location evidence="2">Cytoplasm</location>
    </subcellularLocation>
    <subcellularLocation>
        <location evidence="1">Nucleus</location>
    </subcellularLocation>
</comment>
<evidence type="ECO:0000313" key="18">
    <source>
        <dbReference type="Proteomes" id="UP000265200"/>
    </source>
</evidence>
<dbReference type="SUPFAM" id="SSF55785">
    <property type="entry name" value="PYP-like sensor domain (PAS domain)"/>
    <property type="match status" value="2"/>
</dbReference>
<dbReference type="Pfam" id="PF00010">
    <property type="entry name" value="HLH"/>
    <property type="match status" value="1"/>
</dbReference>
<keyword evidence="6" id="KW-0677">Repeat</keyword>
<dbReference type="InterPro" id="IPR039091">
    <property type="entry name" value="AHR/AHRR"/>
</dbReference>
<evidence type="ECO:0000256" key="13">
    <source>
        <dbReference type="ARBA" id="ARBA00023242"/>
    </source>
</evidence>
<feature type="domain" description="PAS" evidence="15">
    <location>
        <begin position="117"/>
        <end position="180"/>
    </location>
</feature>
<dbReference type="Ensembl" id="ENSORLT00015003933.1">
    <property type="protein sequence ID" value="ENSORLP00015006611.1"/>
    <property type="gene ID" value="ENSORLG00015007439.1"/>
</dbReference>
<reference key="1">
    <citation type="journal article" date="2007" name="Nature">
        <title>The medaka draft genome and insights into vertebrate genome evolution.</title>
        <authorList>
            <person name="Kasahara M."/>
            <person name="Naruse K."/>
            <person name="Sasaki S."/>
            <person name="Nakatani Y."/>
            <person name="Qu W."/>
            <person name="Ahsan B."/>
            <person name="Yamada T."/>
            <person name="Nagayasu Y."/>
            <person name="Doi K."/>
            <person name="Kasai Y."/>
            <person name="Jindo T."/>
            <person name="Kobayashi D."/>
            <person name="Shimada A."/>
            <person name="Toyoda A."/>
            <person name="Kuroki Y."/>
            <person name="Fujiyama A."/>
            <person name="Sasaki T."/>
            <person name="Shimizu A."/>
            <person name="Asakawa S."/>
            <person name="Shimizu N."/>
            <person name="Hashimoto S."/>
            <person name="Yang J."/>
            <person name="Lee Y."/>
            <person name="Matsushima K."/>
            <person name="Sugano S."/>
            <person name="Sakaizumi M."/>
            <person name="Narita T."/>
            <person name="Ohishi K."/>
            <person name="Haga S."/>
            <person name="Ohta F."/>
            <person name="Nomoto H."/>
            <person name="Nogata K."/>
            <person name="Morishita T."/>
            <person name="Endo T."/>
            <person name="Shin-I T."/>
            <person name="Takeda H."/>
            <person name="Morishita S."/>
            <person name="Kohara Y."/>
        </authorList>
    </citation>
    <scope>NUCLEOTIDE SEQUENCE [LARGE SCALE GENOMIC DNA]</scope>
    <source>
        <strain>Hd-rR</strain>
    </source>
</reference>
<dbReference type="Pfam" id="PF00989">
    <property type="entry name" value="PAS"/>
    <property type="match status" value="1"/>
</dbReference>
<dbReference type="InterPro" id="IPR011598">
    <property type="entry name" value="bHLH_dom"/>
</dbReference>
<keyword evidence="11" id="KW-0010">Activator</keyword>
<dbReference type="InterPro" id="IPR013767">
    <property type="entry name" value="PAS_fold"/>
</dbReference>
<protein>
    <recommendedName>
        <fullName evidence="3">Aryl hydrocarbon receptor</fullName>
    </recommendedName>
</protein>
<sequence>MLSNPGTYANKKRKKPVLKQKKILDAGEVVKSNPSKRHRDRLNGELDRLMDLLPFPEEVRSRLDKLSVLRLSVGYLRVKSYFKATMKSRNGGRLALGVNGQNGSSLDGGGLSERELLLQSLDGFVMVVTSDGLVFYVSPTIKDYLGFNQSDVVHQSVFELIHTDDRATFREQLHFALNPPPVAADEQIAQGHGSTVMYNPEQLPPENSSFLERSFVCRFRCLLDNSSGFLALKFQGRLKYLHGQNLQVESGGCTRPQLALFAIAMPVQPPSIVEIRAKMLLFKTKHKLDFTPTGVDSRGKIILGYSETELCMKGSGYQFIHAADMMYCADNHIRMIKTGESGLTVFRLLSKSKGWLWVKSNAKLTYIGGRPEFIIAYQQALTNAEGEEYLRQRRLQLPFSCTTGEAILYNTGPTVDVMQFQFDKIFGDSNTEKDVLPGSLLDSFLQQDEVIYAQRVEPPLPVDQVFMDSHPLLSIASDPRQGGDAPTAETPEAKEEQQSILAVVDSLERLAQNGEFEEVLEQLQADDTAEWERALKRFNVEVDLQRTSGDILTEDIFDYIDSVFKKGEEFLSENPPSCLADSFPASELCEPLPFMPFPAGNGLPPPEQAPQERPLPAAADGLPPLQQLQLQDIFALSEGLPELAIPDISADISALQNCQQAPVRTGRPHVGSVRVQPPDPLQSVVVTANRPPLVPHGDVPSMNFSSPNASTGPAGFPAPMQKQAAISEPLQPWTQMLPYSGALQNGHESAALFHGSERQTFQQAAFWQTAPPSSCMMEPRFSSSPSGGDVPTHSESPQGPCRYRWRGDGVGPSAVSKEGAAIHPLTVPPGAELAHNNKHYLNGMAQTKVNGAPRELLPVLLSCNLEFDSQMEVKRVNRELTGEPLLRLQTASSGSTVGFKWKFRSKPMKKTKL</sequence>
<keyword evidence="5" id="KW-0678">Repressor</keyword>
<evidence type="ECO:0000256" key="5">
    <source>
        <dbReference type="ARBA" id="ARBA00022491"/>
    </source>
</evidence>
<dbReference type="GO" id="GO:0005737">
    <property type="term" value="C:cytoplasm"/>
    <property type="evidence" value="ECO:0007669"/>
    <property type="project" value="UniProtKB-SubCell"/>
</dbReference>
<evidence type="ECO:0000256" key="2">
    <source>
        <dbReference type="ARBA" id="ARBA00004496"/>
    </source>
</evidence>
<feature type="region of interest" description="Disordered" evidence="14">
    <location>
        <begin position="475"/>
        <end position="497"/>
    </location>
</feature>
<dbReference type="SUPFAM" id="SSF47459">
    <property type="entry name" value="HLH, helix-loop-helix DNA-binding domain"/>
    <property type="match status" value="1"/>
</dbReference>
<dbReference type="Gene3D" id="4.10.280.10">
    <property type="entry name" value="Helix-loop-helix DNA-binding domain"/>
    <property type="match status" value="1"/>
</dbReference>
<dbReference type="Gene3D" id="3.30.450.20">
    <property type="entry name" value="PAS domain"/>
    <property type="match status" value="2"/>
</dbReference>
<evidence type="ECO:0000313" key="17">
    <source>
        <dbReference type="Ensembl" id="ENSORLP00015006611.1"/>
    </source>
</evidence>
<evidence type="ECO:0000256" key="7">
    <source>
        <dbReference type="ARBA" id="ARBA00022765"/>
    </source>
</evidence>
<dbReference type="PROSITE" id="PS50112">
    <property type="entry name" value="PAS"/>
    <property type="match status" value="1"/>
</dbReference>
<keyword evidence="10" id="KW-0238">DNA-binding</keyword>
<evidence type="ECO:0000256" key="14">
    <source>
        <dbReference type="SAM" id="MobiDB-lite"/>
    </source>
</evidence>
<dbReference type="GO" id="GO:1904613">
    <property type="term" value="P:cellular response to 2,3,7,8-tetrachlorodibenzodioxine"/>
    <property type="evidence" value="ECO:0007669"/>
    <property type="project" value="UniProtKB-ARBA"/>
</dbReference>
<proteinExistence type="predicted"/>
<evidence type="ECO:0000259" key="16">
    <source>
        <dbReference type="PROSITE" id="PS50888"/>
    </source>
</evidence>
<dbReference type="CDD" id="cd19696">
    <property type="entry name" value="bHLH-PAS_AhR_like"/>
    <property type="match status" value="1"/>
</dbReference>
<evidence type="ECO:0000256" key="8">
    <source>
        <dbReference type="ARBA" id="ARBA00023015"/>
    </source>
</evidence>
<keyword evidence="7" id="KW-0013">ADP-ribosylation</keyword>
<dbReference type="PANTHER" id="PTHR10649:SF17">
    <property type="entry name" value="ARYL HYDROCARBON RECEPTOR 2"/>
    <property type="match status" value="1"/>
</dbReference>
<dbReference type="SMART" id="SM00091">
    <property type="entry name" value="PAS"/>
    <property type="match status" value="2"/>
</dbReference>
<organism evidence="17 18">
    <name type="scientific">Oryzias latipes</name>
    <name type="common">Japanese rice fish</name>
    <name type="synonym">Japanese killifish</name>
    <dbReference type="NCBI Taxonomy" id="8090"/>
    <lineage>
        <taxon>Eukaryota</taxon>
        <taxon>Metazoa</taxon>
        <taxon>Chordata</taxon>
        <taxon>Craniata</taxon>
        <taxon>Vertebrata</taxon>
        <taxon>Euteleostomi</taxon>
        <taxon>Actinopterygii</taxon>
        <taxon>Neopterygii</taxon>
        <taxon>Teleostei</taxon>
        <taxon>Neoteleostei</taxon>
        <taxon>Acanthomorphata</taxon>
        <taxon>Ovalentaria</taxon>
        <taxon>Atherinomorphae</taxon>
        <taxon>Beloniformes</taxon>
        <taxon>Adrianichthyidae</taxon>
        <taxon>Oryziinae</taxon>
        <taxon>Oryzias</taxon>
    </lineage>
</organism>
<dbReference type="InterPro" id="IPR000014">
    <property type="entry name" value="PAS"/>
</dbReference>
<dbReference type="NCBIfam" id="TIGR00229">
    <property type="entry name" value="sensory_box"/>
    <property type="match status" value="1"/>
</dbReference>
<keyword evidence="4" id="KW-0963">Cytoplasm</keyword>
<feature type="region of interest" description="Disordered" evidence="14">
    <location>
        <begin position="776"/>
        <end position="800"/>
    </location>
</feature>
<keyword evidence="9" id="KW-0090">Biological rhythms</keyword>
<reference evidence="17" key="3">
    <citation type="submission" date="2025-08" db="UniProtKB">
        <authorList>
            <consortium name="Ensembl"/>
        </authorList>
    </citation>
    <scope>IDENTIFICATION</scope>
    <source>
        <strain evidence="17">HSOK</strain>
    </source>
</reference>
<keyword evidence="8" id="KW-0805">Transcription regulation</keyword>
<evidence type="ECO:0000256" key="9">
    <source>
        <dbReference type="ARBA" id="ARBA00023108"/>
    </source>
</evidence>
<dbReference type="Pfam" id="PF14598">
    <property type="entry name" value="PAS_11"/>
    <property type="match status" value="1"/>
</dbReference>
<dbReference type="FunFam" id="4.10.280.10:FF:000024">
    <property type="entry name" value="Aryl hydrocarbon receptor 2"/>
    <property type="match status" value="1"/>
</dbReference>
<evidence type="ECO:0000256" key="6">
    <source>
        <dbReference type="ARBA" id="ARBA00022737"/>
    </source>
</evidence>
<dbReference type="PROSITE" id="PS50888">
    <property type="entry name" value="BHLH"/>
    <property type="match status" value="1"/>
</dbReference>
<dbReference type="GO" id="GO:0003677">
    <property type="term" value="F:DNA binding"/>
    <property type="evidence" value="ECO:0007669"/>
    <property type="project" value="UniProtKB-KW"/>
</dbReference>
<dbReference type="GO" id="GO:0006805">
    <property type="term" value="P:xenobiotic metabolic process"/>
    <property type="evidence" value="ECO:0007669"/>
    <property type="project" value="InterPro"/>
</dbReference>
<evidence type="ECO:0000259" key="15">
    <source>
        <dbReference type="PROSITE" id="PS50112"/>
    </source>
</evidence>
<accession>A0A3P9HFP8</accession>
<reference evidence="17" key="4">
    <citation type="submission" date="2025-09" db="UniProtKB">
        <authorList>
            <consortium name="Ensembl"/>
        </authorList>
    </citation>
    <scope>IDENTIFICATION</scope>
    <source>
        <strain evidence="17">HSOK</strain>
    </source>
</reference>
<dbReference type="PANTHER" id="PTHR10649">
    <property type="entry name" value="ARYL HYDROCARBON RECEPTOR"/>
    <property type="match status" value="1"/>
</dbReference>
<dbReference type="InterPro" id="IPR036638">
    <property type="entry name" value="HLH_DNA-bd_sf"/>
</dbReference>
<dbReference type="InterPro" id="IPR035965">
    <property type="entry name" value="PAS-like_dom_sf"/>
</dbReference>
<keyword evidence="12" id="KW-0804">Transcription</keyword>
<keyword evidence="13" id="KW-0539">Nucleus</keyword>
<reference evidence="17 18" key="2">
    <citation type="submission" date="2017-04" db="EMBL/GenBank/DDBJ databases">
        <title>CpG methylation of centromeres and impact of large insertions on vertebrate speciation.</title>
        <authorList>
            <person name="Ichikawa K."/>
            <person name="Yoshimura J."/>
            <person name="Morishita S."/>
        </authorList>
    </citation>
    <scope>NUCLEOTIDE SEQUENCE</scope>
    <source>
        <strain evidence="17 18">HSOK</strain>
    </source>
</reference>
<dbReference type="FunFam" id="3.30.450.20:FF:000019">
    <property type="entry name" value="Aryl hydrocarbon receptor 1"/>
    <property type="match status" value="1"/>
</dbReference>
<evidence type="ECO:0000256" key="3">
    <source>
        <dbReference type="ARBA" id="ARBA00015909"/>
    </source>
</evidence>
<dbReference type="SMART" id="SM00353">
    <property type="entry name" value="HLH"/>
    <property type="match status" value="1"/>
</dbReference>
<evidence type="ECO:0000256" key="4">
    <source>
        <dbReference type="ARBA" id="ARBA00022490"/>
    </source>
</evidence>
<dbReference type="GO" id="GO:0005634">
    <property type="term" value="C:nucleus"/>
    <property type="evidence" value="ECO:0007669"/>
    <property type="project" value="UniProtKB-SubCell"/>
</dbReference>
<dbReference type="FunFam" id="3.30.450.20:FF:000035">
    <property type="entry name" value="Aryl hydrocarbon receptor"/>
    <property type="match status" value="1"/>
</dbReference>